<sequence length="911" mass="101063">MADLWVLDRYDNSLAILSSDAEEACTLFATNFREELNRGAVFTFTCDAEHKDSQYVTGLNQVVFKDEDGFFRLFKIREIDAGTIDNKSTKEVKCEPAEMELLEAIVEDIRPQNQTQQYALDRVLAGTRWTGNVTAQTGTQSTNFYHISAYEAITKIIEVWGGELRFTVTFDEESNKIIERVVNILPRRGQDEGDRFETGYNIESIHVTDMAYPVSAMYGWGGSVETENGGHSRYIDFADVVWSKAAGDPADKPRGQMWVELPGAIEKYGYKKSDGTFINSFGQWQDENILDPKELLQKTFEYLKNIASVPQRLYELTVIPTDHVSLGDTRTAIDRKRADPIEVQSRIIALEYDIIAPHIKQVEMGQFLEVYQTDKRLDEIEDKINNIDRSVTVTDGNFPDIKPPVPSNVSVQGLFSSVSLAWDFDSSSYIAAYEVYGSKVQGFTPSLSTRLWRGKEGGWVHDTAGVDNVWYYRIRAVNYHDTPSDYTAEFSALTVRIGTNHIEDQSITNAKIGSLSADKIKFGTMSGIAITAATITGSRMIFNDPDPFNKSFITASEIYMKRREVNDNTKFSSFQVTEGKMITEGGAITGDTTKISIKEGMFSATSSYDDVELRITSSGNHTGPRMEFYRGSSSIGYFGLSGNQLAIQSITDRYLYMGMKNIGLSGGSMTLTEPVDGVDAKFYMGIAATAKSAQISTNNQVSLDLYGGTKGLYLFGTRYIGGHASNNLEIDSTKELILRGGGSDGGDLTIRKDGAGPQVFSNAIYNRTYSSAANVHITSYGTIGRVTSASKYKLNIEEFPAEKYDRVLNLLPKTWYDKNAVENYAQSLASGEDGTTGEEAPYISRIPGLIAEDVEAAGLPEFVSYGEPDETGKREIEGLMYDRLTTLLIPIVKGIKEKVENIEGRMQNAGI</sequence>
<organism evidence="2 3">
    <name type="scientific">Bacillus subtilis</name>
    <dbReference type="NCBI Taxonomy" id="1423"/>
    <lineage>
        <taxon>Bacteria</taxon>
        <taxon>Bacillati</taxon>
        <taxon>Bacillota</taxon>
        <taxon>Bacilli</taxon>
        <taxon>Bacillales</taxon>
        <taxon>Bacillaceae</taxon>
        <taxon>Bacillus</taxon>
    </lineage>
</organism>
<dbReference type="Gene3D" id="2.60.40.10">
    <property type="entry name" value="Immunoglobulins"/>
    <property type="match status" value="1"/>
</dbReference>
<reference evidence="2" key="1">
    <citation type="submission" date="2025-02" db="EMBL/GenBank/DDBJ databases">
        <title>Complete genome sequences of 52 Bacillus and Priestia strains isolated from West-African fermentations and 26 reference strains from the DSMZ collection.</title>
        <authorList>
            <person name="Wiedenbein E.S."/>
            <person name="Canoy T.S."/>
            <person name="Hui Y."/>
            <person name="Parkouda C."/>
            <person name="Dawende C."/>
            <person name="Ametefe E."/>
            <person name="Jespersen L."/>
            <person name="Nielsen D.S."/>
        </authorList>
    </citation>
    <scope>NUCLEOTIDE SEQUENCE</scope>
    <source>
        <strain evidence="2">PRO56</strain>
    </source>
</reference>
<evidence type="ECO:0000313" key="2">
    <source>
        <dbReference type="EMBL" id="WEY84784.1"/>
    </source>
</evidence>
<dbReference type="NCBIfam" id="TIGR01665">
    <property type="entry name" value="put_anti_recept"/>
    <property type="match status" value="1"/>
</dbReference>
<dbReference type="InterPro" id="IPR013783">
    <property type="entry name" value="Ig-like_fold"/>
</dbReference>
<gene>
    <name evidence="2" type="ORF">P5633_21625</name>
</gene>
<dbReference type="Proteomes" id="UP001214898">
    <property type="component" value="Chromosome"/>
</dbReference>
<dbReference type="Pfam" id="PF06605">
    <property type="entry name" value="Prophage_tail"/>
    <property type="match status" value="1"/>
</dbReference>
<accession>A0AAX3RPR9</accession>
<dbReference type="InterPro" id="IPR007119">
    <property type="entry name" value="Phage_tail_spike_N"/>
</dbReference>
<evidence type="ECO:0000259" key="1">
    <source>
        <dbReference type="Pfam" id="PF06605"/>
    </source>
</evidence>
<proteinExistence type="predicted"/>
<feature type="domain" description="Tail spike" evidence="1">
    <location>
        <begin position="101"/>
        <end position="367"/>
    </location>
</feature>
<evidence type="ECO:0000313" key="3">
    <source>
        <dbReference type="Proteomes" id="UP001214898"/>
    </source>
</evidence>
<name>A0AAX3RPR9_BACIU</name>
<dbReference type="AlphaFoldDB" id="A0AAX3RPR9"/>
<dbReference type="EMBL" id="CP120576">
    <property type="protein sequence ID" value="WEY84784.1"/>
    <property type="molecule type" value="Genomic_DNA"/>
</dbReference>
<dbReference type="InterPro" id="IPR010572">
    <property type="entry name" value="Tail_dom"/>
</dbReference>
<protein>
    <submittedName>
        <fullName evidence="2">Phage tail spike protein</fullName>
    </submittedName>
</protein>